<evidence type="ECO:0000256" key="4">
    <source>
        <dbReference type="RuleBase" id="RU003744"/>
    </source>
</evidence>
<evidence type="ECO:0000259" key="6">
    <source>
        <dbReference type="SMART" id="SM00079"/>
    </source>
</evidence>
<keyword evidence="8" id="KW-1185">Reference proteome</keyword>
<dbReference type="PROSITE" id="PS01039">
    <property type="entry name" value="SBP_BACTERIAL_3"/>
    <property type="match status" value="1"/>
</dbReference>
<feature type="domain" description="Ionotropic glutamate receptor C-terminal" evidence="6">
    <location>
        <begin position="48"/>
        <end position="268"/>
    </location>
</feature>
<sequence>MIRQSRRKRLVLVPVLALLLAVSGCFQRLEPGAVSQPGDPIELLEAGQLKTCTHLPYPPFQSTENDEIVGFDVDVVDEVAKRIGANQVIFDTSFEGIETGQSFEIGDCDVAAAGMTITPERERVMDFSDPYFDALQSLLVRTGSDISSLADLRGKTLGVQQGTTGEEYATREQQKNGYRTIQFEDLALLQTAVLTGRVEAGINDNGVLYDYAKDNPKTTVSAEFDTGDRYGIAVRKGNGALLAKINEVLAQIEADGTYDQLYLKWFGRKPDSSDERER</sequence>
<dbReference type="GO" id="GO:0015276">
    <property type="term" value="F:ligand-gated monoatomic ion channel activity"/>
    <property type="evidence" value="ECO:0007669"/>
    <property type="project" value="InterPro"/>
</dbReference>
<comment type="subcellular location">
    <subcellularLocation>
        <location evidence="1">Cell envelope</location>
    </subcellularLocation>
</comment>
<dbReference type="AlphaFoldDB" id="A0A4R2R641"/>
<accession>A0A4R2R641</accession>
<evidence type="ECO:0000313" key="8">
    <source>
        <dbReference type="Proteomes" id="UP000294911"/>
    </source>
</evidence>
<dbReference type="InterPro" id="IPR018313">
    <property type="entry name" value="SBP_3_CS"/>
</dbReference>
<feature type="domain" description="Solute-binding protein family 3/N-terminal" evidence="5">
    <location>
        <begin position="48"/>
        <end position="269"/>
    </location>
</feature>
<keyword evidence="3" id="KW-0732">Signal</keyword>
<reference evidence="7 8" key="1">
    <citation type="submission" date="2019-03" db="EMBL/GenBank/DDBJ databases">
        <title>Genomic Encyclopedia of Type Strains, Phase IV (KMG-IV): sequencing the most valuable type-strain genomes for metagenomic binning, comparative biology and taxonomic classification.</title>
        <authorList>
            <person name="Goeker M."/>
        </authorList>
    </citation>
    <scope>NUCLEOTIDE SEQUENCE [LARGE SCALE GENOMIC DNA]</scope>
    <source>
        <strain evidence="7 8">DSM 45765</strain>
    </source>
</reference>
<organism evidence="7 8">
    <name type="scientific">Tamaricihabitans halophyticus</name>
    <dbReference type="NCBI Taxonomy" id="1262583"/>
    <lineage>
        <taxon>Bacteria</taxon>
        <taxon>Bacillati</taxon>
        <taxon>Actinomycetota</taxon>
        <taxon>Actinomycetes</taxon>
        <taxon>Pseudonocardiales</taxon>
        <taxon>Pseudonocardiaceae</taxon>
        <taxon>Tamaricihabitans</taxon>
    </lineage>
</organism>
<dbReference type="RefSeq" id="WP_132875799.1">
    <property type="nucleotide sequence ID" value="NZ_SLXQ01000001.1"/>
</dbReference>
<dbReference type="InterPro" id="IPR001320">
    <property type="entry name" value="Iontro_rcpt_C"/>
</dbReference>
<dbReference type="SUPFAM" id="SSF53850">
    <property type="entry name" value="Periplasmic binding protein-like II"/>
    <property type="match status" value="1"/>
</dbReference>
<evidence type="ECO:0000259" key="5">
    <source>
        <dbReference type="SMART" id="SM00062"/>
    </source>
</evidence>
<comment type="similarity">
    <text evidence="2 4">Belongs to the bacterial solute-binding protein 3 family.</text>
</comment>
<dbReference type="PROSITE" id="PS51257">
    <property type="entry name" value="PROKAR_LIPOPROTEIN"/>
    <property type="match status" value="1"/>
</dbReference>
<protein>
    <submittedName>
        <fullName evidence="7">Amino acid ABC transporter substrate-binding protein (PAAT family)</fullName>
    </submittedName>
</protein>
<name>A0A4R2R641_9PSEU</name>
<gene>
    <name evidence="7" type="ORF">EV191_1011263</name>
</gene>
<dbReference type="GO" id="GO:0016020">
    <property type="term" value="C:membrane"/>
    <property type="evidence" value="ECO:0007669"/>
    <property type="project" value="InterPro"/>
</dbReference>
<evidence type="ECO:0000313" key="7">
    <source>
        <dbReference type="EMBL" id="TCP57309.1"/>
    </source>
</evidence>
<dbReference type="CDD" id="cd13624">
    <property type="entry name" value="PBP2_Arg_Lys_His"/>
    <property type="match status" value="1"/>
</dbReference>
<evidence type="ECO:0000256" key="3">
    <source>
        <dbReference type="ARBA" id="ARBA00022729"/>
    </source>
</evidence>
<dbReference type="GO" id="GO:0030313">
    <property type="term" value="C:cell envelope"/>
    <property type="evidence" value="ECO:0007669"/>
    <property type="project" value="UniProtKB-SubCell"/>
</dbReference>
<proteinExistence type="inferred from homology"/>
<dbReference type="PANTHER" id="PTHR35936">
    <property type="entry name" value="MEMBRANE-BOUND LYTIC MUREIN TRANSGLYCOSYLASE F"/>
    <property type="match status" value="1"/>
</dbReference>
<dbReference type="PANTHER" id="PTHR35936:SF17">
    <property type="entry name" value="ARGININE-BINDING EXTRACELLULAR PROTEIN ARTP"/>
    <property type="match status" value="1"/>
</dbReference>
<evidence type="ECO:0000256" key="1">
    <source>
        <dbReference type="ARBA" id="ARBA00004196"/>
    </source>
</evidence>
<dbReference type="Gene3D" id="3.40.190.10">
    <property type="entry name" value="Periplasmic binding protein-like II"/>
    <property type="match status" value="2"/>
</dbReference>
<dbReference type="Pfam" id="PF00497">
    <property type="entry name" value="SBP_bac_3"/>
    <property type="match status" value="1"/>
</dbReference>
<dbReference type="SMART" id="SM00079">
    <property type="entry name" value="PBPe"/>
    <property type="match status" value="1"/>
</dbReference>
<dbReference type="SMART" id="SM00062">
    <property type="entry name" value="PBPb"/>
    <property type="match status" value="1"/>
</dbReference>
<dbReference type="InterPro" id="IPR001638">
    <property type="entry name" value="Solute-binding_3/MltF_N"/>
</dbReference>
<evidence type="ECO:0000256" key="2">
    <source>
        <dbReference type="ARBA" id="ARBA00010333"/>
    </source>
</evidence>
<dbReference type="EMBL" id="SLXQ01000001">
    <property type="protein sequence ID" value="TCP57309.1"/>
    <property type="molecule type" value="Genomic_DNA"/>
</dbReference>
<dbReference type="Proteomes" id="UP000294911">
    <property type="component" value="Unassembled WGS sequence"/>
</dbReference>
<dbReference type="OrthoDB" id="8454826at2"/>
<comment type="caution">
    <text evidence="7">The sequence shown here is derived from an EMBL/GenBank/DDBJ whole genome shotgun (WGS) entry which is preliminary data.</text>
</comment>